<reference evidence="1" key="1">
    <citation type="submission" date="2022-04" db="EMBL/GenBank/DDBJ databases">
        <title>Complete genome of Bacillus.</title>
        <authorList>
            <person name="Kong X."/>
            <person name="Hou M."/>
        </authorList>
    </citation>
    <scope>NUCLEOTIDE SEQUENCE</scope>
    <source>
        <strain evidence="1">A78.1</strain>
    </source>
</reference>
<accession>A0ACD3ZWC9</accession>
<evidence type="ECO:0000313" key="2">
    <source>
        <dbReference type="Proteomes" id="UP000830837"/>
    </source>
</evidence>
<organism evidence="1 2">
    <name type="scientific">Bacillus rugosus</name>
    <dbReference type="NCBI Taxonomy" id="2715209"/>
    <lineage>
        <taxon>Bacteria</taxon>
        <taxon>Bacillati</taxon>
        <taxon>Bacillota</taxon>
        <taxon>Bacilli</taxon>
        <taxon>Bacillales</taxon>
        <taxon>Bacillaceae</taxon>
        <taxon>Bacillus</taxon>
    </lineage>
</organism>
<keyword evidence="2" id="KW-1185">Reference proteome</keyword>
<proteinExistence type="predicted"/>
<sequence length="380" mass="42648">MKKQCVAMLLAGGKGSRLSGLTKNMAKPAVSFGGKYRIIDFTLSNCSNSGIDTVGILTQYQPLELNSYIGIGSAWDLDRYNGGVTVLPPYAESSEVKWYKGTASAIYENLNYLNQYDPEYVLILSGDHIYKMDYGKMLDFHIEKKADVTISVIEVGWEEASRFGIMKTNADGMITHFDEKPKFPKSNLASMGIYIFNWPLLKQYLEMDDRNPYSSHDFGKDIIPLLLEEKKKLSAYPFKGYWKDVGTVQSLWEANMDLLKEESELKLFERKWKIYSVNPNQPPQFISSDAQVHDSLVNEGCVVYGNVSHSVLFQGVTVGKHANVTSSVIMPDVTIGEHVVIENAIVPKGLVLPDGAVIRSENDIREVLLVSEEFVEKELI</sequence>
<gene>
    <name evidence="1" type="ORF">M0696_15450</name>
</gene>
<dbReference type="Proteomes" id="UP000830837">
    <property type="component" value="Chromosome"/>
</dbReference>
<dbReference type="EC" id="2.7.7.27" evidence="1"/>
<evidence type="ECO:0000313" key="1">
    <source>
        <dbReference type="EMBL" id="UPV78223.1"/>
    </source>
</evidence>
<dbReference type="EMBL" id="CP096590">
    <property type="protein sequence ID" value="UPV78223.1"/>
    <property type="molecule type" value="Genomic_DNA"/>
</dbReference>
<name>A0ACD3ZWC9_9BACI</name>
<keyword evidence="1" id="KW-0808">Transferase</keyword>
<protein>
    <submittedName>
        <fullName evidence="1">Glucose-1-phosphate adenylyltransferase</fullName>
        <ecNumber evidence="1">2.7.7.27</ecNumber>
    </submittedName>
</protein>
<keyword evidence="1" id="KW-0548">Nucleotidyltransferase</keyword>